<evidence type="ECO:0000256" key="1">
    <source>
        <dbReference type="SAM" id="SignalP"/>
    </source>
</evidence>
<evidence type="ECO:0000313" key="2">
    <source>
        <dbReference type="EnsemblMetazoa" id="SMAR006874-PA"/>
    </source>
</evidence>
<evidence type="ECO:0000313" key="3">
    <source>
        <dbReference type="Proteomes" id="UP000014500"/>
    </source>
</evidence>
<keyword evidence="3" id="KW-1185">Reference proteome</keyword>
<dbReference type="PhylomeDB" id="T1J035"/>
<name>T1J035_STRMM</name>
<keyword evidence="1" id="KW-0732">Signal</keyword>
<dbReference type="EMBL" id="JH431730">
    <property type="status" value="NOT_ANNOTATED_CDS"/>
    <property type="molecule type" value="Genomic_DNA"/>
</dbReference>
<dbReference type="AlphaFoldDB" id="T1J035"/>
<dbReference type="HOGENOM" id="CLU_1143822_0_0_1"/>
<proteinExistence type="predicted"/>
<feature type="signal peptide" evidence="1">
    <location>
        <begin position="1"/>
        <end position="18"/>
    </location>
</feature>
<reference evidence="3" key="1">
    <citation type="submission" date="2011-05" db="EMBL/GenBank/DDBJ databases">
        <authorList>
            <person name="Richards S.R."/>
            <person name="Qu J."/>
            <person name="Jiang H."/>
            <person name="Jhangiani S.N."/>
            <person name="Agravi P."/>
            <person name="Goodspeed R."/>
            <person name="Gross S."/>
            <person name="Mandapat C."/>
            <person name="Jackson L."/>
            <person name="Mathew T."/>
            <person name="Pu L."/>
            <person name="Thornton R."/>
            <person name="Saada N."/>
            <person name="Wilczek-Boney K.B."/>
            <person name="Lee S."/>
            <person name="Kovar C."/>
            <person name="Wu Y."/>
            <person name="Scherer S.E."/>
            <person name="Worley K.C."/>
            <person name="Muzny D.M."/>
            <person name="Gibbs R."/>
        </authorList>
    </citation>
    <scope>NUCLEOTIDE SEQUENCE</scope>
    <source>
        <strain evidence="3">Brora</strain>
    </source>
</reference>
<accession>T1J035</accession>
<dbReference type="Proteomes" id="UP000014500">
    <property type="component" value="Unassembled WGS sequence"/>
</dbReference>
<feature type="chain" id="PRO_5004579062" evidence="1">
    <location>
        <begin position="19"/>
        <end position="243"/>
    </location>
</feature>
<dbReference type="EnsemblMetazoa" id="SMAR006874-RA">
    <property type="protein sequence ID" value="SMAR006874-PA"/>
    <property type="gene ID" value="SMAR006874"/>
</dbReference>
<sequence>MMMFKLVVLCSIVTVCSTAAAPAECKSCKDAVASLFDMAQSVMAGVEPLELKDIQVCKILTVTGIKTIMPNGTPCIKPNGGTEFIQEIGVAFTTFNANCSLKSFEQLEITRYSNTANTKAAIIAVLGKKKDPPPPKSDNLLINWNNLRLHIKMRLDFEKDKFEVLSSTVTEIKAGALKINCEGDGLIMKFCATIMKSDKINDLFGLIVQYVVKHVIGIVLKTDDLKDLITMLNCGEPDPPDDE</sequence>
<organism evidence="2 3">
    <name type="scientific">Strigamia maritima</name>
    <name type="common">European centipede</name>
    <name type="synonym">Geophilus maritimus</name>
    <dbReference type="NCBI Taxonomy" id="126957"/>
    <lineage>
        <taxon>Eukaryota</taxon>
        <taxon>Metazoa</taxon>
        <taxon>Ecdysozoa</taxon>
        <taxon>Arthropoda</taxon>
        <taxon>Myriapoda</taxon>
        <taxon>Chilopoda</taxon>
        <taxon>Pleurostigmophora</taxon>
        <taxon>Geophilomorpha</taxon>
        <taxon>Linotaeniidae</taxon>
        <taxon>Strigamia</taxon>
    </lineage>
</organism>
<protein>
    <submittedName>
        <fullName evidence="2">Uncharacterized protein</fullName>
    </submittedName>
</protein>
<reference evidence="2" key="2">
    <citation type="submission" date="2015-02" db="UniProtKB">
        <authorList>
            <consortium name="EnsemblMetazoa"/>
        </authorList>
    </citation>
    <scope>IDENTIFICATION</scope>
</reference>